<evidence type="ECO:0000256" key="1">
    <source>
        <dbReference type="ARBA" id="ARBA00006335"/>
    </source>
</evidence>
<comment type="similarity">
    <text evidence="1">Belongs to the neutral sphingomyelinase family.</text>
</comment>
<evidence type="ECO:0000313" key="6">
    <source>
        <dbReference type="Proteomes" id="UP000085678"/>
    </source>
</evidence>
<gene>
    <name evidence="7" type="primary">LOC106157820</name>
</gene>
<dbReference type="GO" id="GO:0004767">
    <property type="term" value="F:sphingomyelin phosphodiesterase activity"/>
    <property type="evidence" value="ECO:0007669"/>
    <property type="project" value="UniProtKB-EC"/>
</dbReference>
<dbReference type="Pfam" id="PF03372">
    <property type="entry name" value="Exo_endo_phos"/>
    <property type="match status" value="1"/>
</dbReference>
<feature type="compositionally biased region" description="Basic and acidic residues" evidence="3">
    <location>
        <begin position="323"/>
        <end position="347"/>
    </location>
</feature>
<dbReference type="Proteomes" id="UP000085678">
    <property type="component" value="Unplaced"/>
</dbReference>
<dbReference type="InterPro" id="IPR038772">
    <property type="entry name" value="Sph/SMPD2-like"/>
</dbReference>
<protein>
    <recommendedName>
        <fullName evidence="2">sphingomyelin phosphodiesterase</fullName>
        <ecNumber evidence="2">3.1.4.12</ecNumber>
    </recommendedName>
</protein>
<evidence type="ECO:0000256" key="4">
    <source>
        <dbReference type="SAM" id="Phobius"/>
    </source>
</evidence>
<dbReference type="GeneID" id="106157820"/>
<accession>A0A1S3HSL0</accession>
<keyword evidence="4" id="KW-0812">Transmembrane</keyword>
<dbReference type="EC" id="3.1.4.12" evidence="2"/>
<dbReference type="Gene3D" id="3.60.10.10">
    <property type="entry name" value="Endonuclease/exonuclease/phosphatase"/>
    <property type="match status" value="1"/>
</dbReference>
<dbReference type="AlphaFoldDB" id="A0A1S3HSL0"/>
<dbReference type="GO" id="GO:0005737">
    <property type="term" value="C:cytoplasm"/>
    <property type="evidence" value="ECO:0007669"/>
    <property type="project" value="TreeGrafter"/>
</dbReference>
<evidence type="ECO:0000313" key="7">
    <source>
        <dbReference type="RefSeq" id="XP_013389025.1"/>
    </source>
</evidence>
<proteinExistence type="inferred from homology"/>
<evidence type="ECO:0000259" key="5">
    <source>
        <dbReference type="Pfam" id="PF03372"/>
    </source>
</evidence>
<sequence length="580" mass="66343">MSPPSQRTHNSRCLGVLYNISWGMTYPTYWLTNKLLTLFISTSRERSRRGWEEPCYEHYIIITFAAPVLLALIVITLPLCMLGLLIWVPTQKCRSSLRYSSHSSVHDFNEQDAIDVHNDADRIRVSQGKSTLSNLELAANCDNPLNSTDVSQSDLKSVKVHAPFPPQPSSSACRCMHDDVITKNQGTTQRRFERRFTVATANVCLMPEFIARINNLSNTQWRAKTIGSRIIENLSKNDTENSVLLNSDVGEQNPNKVDSEGYGILTGTSDNSLKHCHRDDETKSHELTDKTIAKKELTDVAVGHTICQTESTNDSSEIQELTDNSRSRLSHDLGTHKPDTKHSDPRCHSDPKCLVSTHFPAELDFLCLQEVFDRRASHTLVKKLHQHFPHIVHDVGVYFRRSAKDIRSQQLNDTLQWIEEFILKTRNPEERILFDLLCGDLNFDNMSTDDRVFYTHPLLQKYQDPCRVTPGVDQSWALGTEIYQKKLYVDTEELTEILTDPERIKKYVEDVIIKEEDSVSGSSLPKANGRRRIDYLLYCNDHMDTNMTLNVVEYRYISQLASLTDHIPLSMTLTIRTNLE</sequence>
<dbReference type="STRING" id="7574.A0A1S3HSL0"/>
<dbReference type="InterPro" id="IPR036691">
    <property type="entry name" value="Endo/exonu/phosph_ase_sf"/>
</dbReference>
<keyword evidence="4" id="KW-0472">Membrane</keyword>
<keyword evidence="6" id="KW-1185">Reference proteome</keyword>
<dbReference type="PANTHER" id="PTHR16320">
    <property type="entry name" value="SPHINGOMYELINASE FAMILY MEMBER"/>
    <property type="match status" value="1"/>
</dbReference>
<dbReference type="KEGG" id="lak:106157820"/>
<dbReference type="PANTHER" id="PTHR16320:SF1">
    <property type="entry name" value="SPHINGOMYELINASE DDB_G0288017"/>
    <property type="match status" value="1"/>
</dbReference>
<dbReference type="InterPro" id="IPR005135">
    <property type="entry name" value="Endo/exonuclease/phosphatase"/>
</dbReference>
<dbReference type="SUPFAM" id="SSF56219">
    <property type="entry name" value="DNase I-like"/>
    <property type="match status" value="1"/>
</dbReference>
<reference evidence="7" key="1">
    <citation type="submission" date="2025-08" db="UniProtKB">
        <authorList>
            <consortium name="RefSeq"/>
        </authorList>
    </citation>
    <scope>IDENTIFICATION</scope>
    <source>
        <tissue evidence="7">Gonads</tissue>
    </source>
</reference>
<organism evidence="6 7">
    <name type="scientific">Lingula anatina</name>
    <name type="common">Brachiopod</name>
    <name type="synonym">Lingula unguis</name>
    <dbReference type="NCBI Taxonomy" id="7574"/>
    <lineage>
        <taxon>Eukaryota</taxon>
        <taxon>Metazoa</taxon>
        <taxon>Spiralia</taxon>
        <taxon>Lophotrochozoa</taxon>
        <taxon>Brachiopoda</taxon>
        <taxon>Linguliformea</taxon>
        <taxon>Lingulata</taxon>
        <taxon>Lingulida</taxon>
        <taxon>Linguloidea</taxon>
        <taxon>Lingulidae</taxon>
        <taxon>Lingula</taxon>
    </lineage>
</organism>
<dbReference type="OrthoDB" id="40902at2759"/>
<evidence type="ECO:0000256" key="2">
    <source>
        <dbReference type="ARBA" id="ARBA00012369"/>
    </source>
</evidence>
<name>A0A1S3HSL0_LINAN</name>
<dbReference type="RefSeq" id="XP_013389025.1">
    <property type="nucleotide sequence ID" value="XM_013533571.1"/>
</dbReference>
<feature type="compositionally biased region" description="Polar residues" evidence="3">
    <location>
        <begin position="309"/>
        <end position="322"/>
    </location>
</feature>
<keyword evidence="4" id="KW-1133">Transmembrane helix</keyword>
<feature type="region of interest" description="Disordered" evidence="3">
    <location>
        <begin position="309"/>
        <end position="347"/>
    </location>
</feature>
<feature type="domain" description="Endonuclease/exonuclease/phosphatase" evidence="5">
    <location>
        <begin position="360"/>
        <end position="541"/>
    </location>
</feature>
<evidence type="ECO:0000256" key="3">
    <source>
        <dbReference type="SAM" id="MobiDB-lite"/>
    </source>
</evidence>
<dbReference type="InParanoid" id="A0A1S3HSL0"/>
<feature type="transmembrane region" description="Helical" evidence="4">
    <location>
        <begin position="61"/>
        <end position="88"/>
    </location>
</feature>